<organism evidence="2">
    <name type="scientific">Oryza meridionalis</name>
    <dbReference type="NCBI Taxonomy" id="40149"/>
    <lineage>
        <taxon>Eukaryota</taxon>
        <taxon>Viridiplantae</taxon>
        <taxon>Streptophyta</taxon>
        <taxon>Embryophyta</taxon>
        <taxon>Tracheophyta</taxon>
        <taxon>Spermatophyta</taxon>
        <taxon>Magnoliopsida</taxon>
        <taxon>Liliopsida</taxon>
        <taxon>Poales</taxon>
        <taxon>Poaceae</taxon>
        <taxon>BOP clade</taxon>
        <taxon>Oryzoideae</taxon>
        <taxon>Oryzeae</taxon>
        <taxon>Oryzinae</taxon>
        <taxon>Oryza</taxon>
    </lineage>
</organism>
<dbReference type="HOGENOM" id="CLU_835174_0_0_1"/>
<dbReference type="EnsemblPlants" id="OMERI03G25120.2">
    <property type="protein sequence ID" value="OMERI03G25120.2"/>
    <property type="gene ID" value="OMERI03G25120"/>
</dbReference>
<dbReference type="EnsemblPlants" id="OMERI03G25120.1">
    <property type="protein sequence ID" value="OMERI03G25120.1"/>
    <property type="gene ID" value="OMERI03G25120"/>
</dbReference>
<feature type="compositionally biased region" description="Low complexity" evidence="1">
    <location>
        <begin position="1"/>
        <end position="15"/>
    </location>
</feature>
<dbReference type="AlphaFoldDB" id="A0A0E0D4A2"/>
<reference evidence="2" key="2">
    <citation type="submission" date="2018-05" db="EMBL/GenBank/DDBJ databases">
        <title>OmerRS3 (Oryza meridionalis Reference Sequence Version 3).</title>
        <authorList>
            <person name="Zhang J."/>
            <person name="Kudrna D."/>
            <person name="Lee S."/>
            <person name="Talag J."/>
            <person name="Welchert J."/>
            <person name="Wing R.A."/>
        </authorList>
    </citation>
    <scope>NUCLEOTIDE SEQUENCE [LARGE SCALE GENOMIC DNA]</scope>
    <source>
        <strain evidence="2">OR44</strain>
    </source>
</reference>
<keyword evidence="3" id="KW-1185">Reference proteome</keyword>
<evidence type="ECO:0000313" key="3">
    <source>
        <dbReference type="Proteomes" id="UP000008021"/>
    </source>
</evidence>
<proteinExistence type="predicted"/>
<feature type="region of interest" description="Disordered" evidence="1">
    <location>
        <begin position="1"/>
        <end position="47"/>
    </location>
</feature>
<name>A0A0E0D4A2_9ORYZ</name>
<reference evidence="2" key="1">
    <citation type="submission" date="2015-04" db="UniProtKB">
        <authorList>
            <consortium name="EnsemblPlants"/>
        </authorList>
    </citation>
    <scope>IDENTIFICATION</scope>
</reference>
<accession>A0A0E0D4A2</accession>
<dbReference type="Gramene" id="OMERI03G25120.1">
    <property type="protein sequence ID" value="OMERI03G25120.1"/>
    <property type="gene ID" value="OMERI03G25120"/>
</dbReference>
<sequence length="333" mass="35329">MVPRFCPARSRSYRPARPPSPCSCCRRRHPAPAPAPAASRPAGDENKRLRRENAQLAREHSQMRKLCNNILLLMSKYTSTQKLNAANASSTAGNNNCFGESAKTATPLPPPAVLDLMPSCPSAAAAPVSDNEKEMMSAKLFGVEAPLMDLAGRRRRRTADSDEVQAVPLISGEPPQKLLKKAVAGAVSSTQQLDTANAAGNNNCFGESAEAATPLSLPAVLDLMPSCPGGAARIKQRRGNDEREKLFGVSIGRKRTRHDGGGACGEDEHAAVVKTESMDGRPPAAALALAARRGRERGSGEGEVIGGRGEREGIRGSHNFFSVSMKNGSHICF</sequence>
<dbReference type="STRING" id="40149.A0A0E0D4A2"/>
<dbReference type="Proteomes" id="UP000008021">
    <property type="component" value="Chromosome 3"/>
</dbReference>
<evidence type="ECO:0000256" key="1">
    <source>
        <dbReference type="SAM" id="MobiDB-lite"/>
    </source>
</evidence>
<dbReference type="Gramene" id="OMERI03G25120.2">
    <property type="protein sequence ID" value="OMERI03G25120.2"/>
    <property type="gene ID" value="OMERI03G25120"/>
</dbReference>
<evidence type="ECO:0000313" key="2">
    <source>
        <dbReference type="EnsemblPlants" id="OMERI03G25120.1"/>
    </source>
</evidence>
<protein>
    <submittedName>
        <fullName evidence="2">Uncharacterized protein</fullName>
    </submittedName>
</protein>